<dbReference type="GO" id="GO:0003700">
    <property type="term" value="F:DNA-binding transcription factor activity"/>
    <property type="evidence" value="ECO:0007669"/>
    <property type="project" value="TreeGrafter"/>
</dbReference>
<geneLocation type="plasmid" evidence="3">
    <name>pSSII-1</name>
</geneLocation>
<dbReference type="SMART" id="SM00530">
    <property type="entry name" value="HTH_XRE"/>
    <property type="match status" value="1"/>
</dbReference>
<name>A0A6H0A1Z8_LYSSH</name>
<dbReference type="EMBL" id="MT075580">
    <property type="protein sequence ID" value="QIS31266.1"/>
    <property type="molecule type" value="Genomic_DNA"/>
</dbReference>
<dbReference type="Pfam" id="PF01381">
    <property type="entry name" value="HTH_3"/>
    <property type="match status" value="1"/>
</dbReference>
<dbReference type="GO" id="GO:0005829">
    <property type="term" value="C:cytosol"/>
    <property type="evidence" value="ECO:0007669"/>
    <property type="project" value="TreeGrafter"/>
</dbReference>
<keyword evidence="3" id="KW-0614">Plasmid</keyword>
<dbReference type="AlphaFoldDB" id="A0A6H0A1Z8"/>
<dbReference type="InterPro" id="IPR050807">
    <property type="entry name" value="TransReg_Diox_bact_type"/>
</dbReference>
<dbReference type="Gene3D" id="1.10.260.40">
    <property type="entry name" value="lambda repressor-like DNA-binding domains"/>
    <property type="match status" value="1"/>
</dbReference>
<evidence type="ECO:0000259" key="2">
    <source>
        <dbReference type="PROSITE" id="PS50943"/>
    </source>
</evidence>
<dbReference type="SUPFAM" id="SSF47413">
    <property type="entry name" value="lambda repressor-like DNA-binding domains"/>
    <property type="match status" value="1"/>
</dbReference>
<organism evidence="3">
    <name type="scientific">Lysinibacillus sphaericus</name>
    <name type="common">Bacillus sphaericus</name>
    <dbReference type="NCBI Taxonomy" id="1421"/>
    <lineage>
        <taxon>Bacteria</taxon>
        <taxon>Bacillati</taxon>
        <taxon>Bacillota</taxon>
        <taxon>Bacilli</taxon>
        <taxon>Bacillales</taxon>
        <taxon>Bacillaceae</taxon>
        <taxon>Lysinibacillus</taxon>
    </lineage>
</organism>
<dbReference type="InterPro" id="IPR010982">
    <property type="entry name" value="Lambda_DNA-bd_dom_sf"/>
</dbReference>
<evidence type="ECO:0000313" key="3">
    <source>
        <dbReference type="EMBL" id="QIS31266.1"/>
    </source>
</evidence>
<dbReference type="PROSITE" id="PS50943">
    <property type="entry name" value="HTH_CROC1"/>
    <property type="match status" value="1"/>
</dbReference>
<protein>
    <submittedName>
        <fullName evidence="3">Transcriptional regulator</fullName>
    </submittedName>
</protein>
<dbReference type="OMA" id="YHRTYIS"/>
<evidence type="ECO:0000256" key="1">
    <source>
        <dbReference type="ARBA" id="ARBA00023125"/>
    </source>
</evidence>
<sequence>MNNLNVAFGKVLKIYRKDAGLSQEQLALQCDLDRTYIGLLERAERQPSITTIFKICTALNVKPHEFIKEVEKLIN</sequence>
<proteinExistence type="predicted"/>
<dbReference type="CDD" id="cd00093">
    <property type="entry name" value="HTH_XRE"/>
    <property type="match status" value="1"/>
</dbReference>
<dbReference type="PANTHER" id="PTHR46797">
    <property type="entry name" value="HTH-TYPE TRANSCRIPTIONAL REGULATOR"/>
    <property type="match status" value="1"/>
</dbReference>
<feature type="domain" description="HTH cro/C1-type" evidence="2">
    <location>
        <begin position="12"/>
        <end position="66"/>
    </location>
</feature>
<reference evidence="3" key="1">
    <citation type="submission" date="2020-02" db="EMBL/GenBank/DDBJ databases">
        <authorList>
            <person name="Hu X."/>
            <person name="Yuan Z."/>
            <person name="Cheng J."/>
            <person name="Geng P."/>
        </authorList>
    </citation>
    <scope>NUCLEOTIDE SEQUENCE</scope>
    <source>
        <strain evidence="3">SSII-1</strain>
        <plasmid evidence="3">pSSII-1</plasmid>
    </source>
</reference>
<accession>A0A6H0A1Z8</accession>
<keyword evidence="1" id="KW-0238">DNA-binding</keyword>
<dbReference type="PANTHER" id="PTHR46797:SF1">
    <property type="entry name" value="METHYLPHOSPHONATE SYNTHASE"/>
    <property type="match status" value="1"/>
</dbReference>
<dbReference type="InterPro" id="IPR001387">
    <property type="entry name" value="Cro/C1-type_HTH"/>
</dbReference>
<dbReference type="GO" id="GO:0003677">
    <property type="term" value="F:DNA binding"/>
    <property type="evidence" value="ECO:0007669"/>
    <property type="project" value="UniProtKB-KW"/>
</dbReference>
<dbReference type="RefSeq" id="WP_012291735.1">
    <property type="nucleotide sequence ID" value="NZ_CP014644.1"/>
</dbReference>